<organism evidence="1 2">
    <name type="scientific">Puccinia striiformis f. sp. tritici</name>
    <dbReference type="NCBI Taxonomy" id="168172"/>
    <lineage>
        <taxon>Eukaryota</taxon>
        <taxon>Fungi</taxon>
        <taxon>Dikarya</taxon>
        <taxon>Basidiomycota</taxon>
        <taxon>Pucciniomycotina</taxon>
        <taxon>Pucciniomycetes</taxon>
        <taxon>Pucciniales</taxon>
        <taxon>Pucciniaceae</taxon>
        <taxon>Puccinia</taxon>
    </lineage>
</organism>
<protein>
    <submittedName>
        <fullName evidence="1">Uncharacterized protein</fullName>
    </submittedName>
</protein>
<gene>
    <name evidence="1" type="ORF">MJO28_007663</name>
</gene>
<accession>A0ACC0EEP8</accession>
<reference evidence="2" key="2">
    <citation type="journal article" date="2018" name="Mol. Plant Microbe Interact.">
        <title>Genome sequence resources for the wheat stripe rust pathogen (Puccinia striiformis f. sp. tritici) and the barley stripe rust pathogen (Puccinia striiformis f. sp. hordei).</title>
        <authorList>
            <person name="Xia C."/>
            <person name="Wang M."/>
            <person name="Yin C."/>
            <person name="Cornejo O.E."/>
            <person name="Hulbert S.H."/>
            <person name="Chen X."/>
        </authorList>
    </citation>
    <scope>NUCLEOTIDE SEQUENCE [LARGE SCALE GENOMIC DNA]</scope>
    <source>
        <strain evidence="2">93-210</strain>
    </source>
</reference>
<evidence type="ECO:0000313" key="2">
    <source>
        <dbReference type="Proteomes" id="UP001060170"/>
    </source>
</evidence>
<name>A0ACC0EEP8_9BASI</name>
<sequence>MLSTLHREPSRFRSRLERPSSISVRQTCGRRLRRARLEEGGHSVESARSVFWGSRRVIETQQPRVRFAANRQQTRGKSMSPAQTAQPLECAEQQEDARRIIPTPNPYHMPLIGCRVWTLVVSGPRDRQAASQGGSLSHNAVRLRTTHGPTGSIQQIPLID</sequence>
<keyword evidence="2" id="KW-1185">Reference proteome</keyword>
<dbReference type="Proteomes" id="UP001060170">
    <property type="component" value="Chromosome 7"/>
</dbReference>
<reference evidence="2" key="1">
    <citation type="journal article" date="2018" name="BMC Genomics">
        <title>Genomic insights into host adaptation between the wheat stripe rust pathogen (Puccinia striiformis f. sp. tritici) and the barley stripe rust pathogen (Puccinia striiformis f. sp. hordei).</title>
        <authorList>
            <person name="Xia C."/>
            <person name="Wang M."/>
            <person name="Yin C."/>
            <person name="Cornejo O.E."/>
            <person name="Hulbert S.H."/>
            <person name="Chen X."/>
        </authorList>
    </citation>
    <scope>NUCLEOTIDE SEQUENCE [LARGE SCALE GENOMIC DNA]</scope>
    <source>
        <strain evidence="2">93-210</strain>
    </source>
</reference>
<proteinExistence type="predicted"/>
<dbReference type="EMBL" id="CM045871">
    <property type="protein sequence ID" value="KAI7951979.1"/>
    <property type="molecule type" value="Genomic_DNA"/>
</dbReference>
<reference evidence="1 2" key="3">
    <citation type="journal article" date="2022" name="Microbiol. Spectr.">
        <title>Folding features and dynamics of 3D genome architecture in plant fungal pathogens.</title>
        <authorList>
            <person name="Xia C."/>
        </authorList>
    </citation>
    <scope>NUCLEOTIDE SEQUENCE [LARGE SCALE GENOMIC DNA]</scope>
    <source>
        <strain evidence="1 2">93-210</strain>
    </source>
</reference>
<comment type="caution">
    <text evidence="1">The sequence shown here is derived from an EMBL/GenBank/DDBJ whole genome shotgun (WGS) entry which is preliminary data.</text>
</comment>
<evidence type="ECO:0000313" key="1">
    <source>
        <dbReference type="EMBL" id="KAI7951979.1"/>
    </source>
</evidence>